<dbReference type="Pfam" id="PF01397">
    <property type="entry name" value="Terpene_synth"/>
    <property type="match status" value="1"/>
</dbReference>
<feature type="domain" description="Terpene synthase N-terminal" evidence="5">
    <location>
        <begin position="44"/>
        <end position="176"/>
    </location>
</feature>
<evidence type="ECO:0000313" key="8">
    <source>
        <dbReference type="Proteomes" id="UP000516437"/>
    </source>
</evidence>
<dbReference type="InterPro" id="IPR008949">
    <property type="entry name" value="Isoprenoid_synthase_dom_sf"/>
</dbReference>
<evidence type="ECO:0000259" key="6">
    <source>
        <dbReference type="Pfam" id="PF03936"/>
    </source>
</evidence>
<evidence type="ECO:0000256" key="1">
    <source>
        <dbReference type="ARBA" id="ARBA00001946"/>
    </source>
</evidence>
<dbReference type="InterPro" id="IPR005630">
    <property type="entry name" value="Terpene_synthase_metal-bd"/>
</dbReference>
<evidence type="ECO:0000256" key="2">
    <source>
        <dbReference type="ARBA" id="ARBA00022723"/>
    </source>
</evidence>
<comment type="caution">
    <text evidence="7">The sequence shown here is derived from an EMBL/GenBank/DDBJ whole genome shotgun (WGS) entry which is preliminary data.</text>
</comment>
<accession>A0A6A1ULA2</accession>
<dbReference type="InterPro" id="IPR044814">
    <property type="entry name" value="Terpene_cyclase_plant_C1"/>
</dbReference>
<protein>
    <submittedName>
        <fullName evidence="7">(3S,6E)-nerolidol synthase 1</fullName>
    </submittedName>
</protein>
<dbReference type="Gene3D" id="1.10.600.10">
    <property type="entry name" value="Farnesyl Diphosphate Synthase"/>
    <property type="match status" value="1"/>
</dbReference>
<dbReference type="InterPro" id="IPR034741">
    <property type="entry name" value="Terpene_cyclase-like_1_C"/>
</dbReference>
<proteinExistence type="predicted"/>
<dbReference type="GO" id="GO:0000287">
    <property type="term" value="F:magnesium ion binding"/>
    <property type="evidence" value="ECO:0007669"/>
    <property type="project" value="InterPro"/>
</dbReference>
<dbReference type="OrthoDB" id="1921927at2759"/>
<organism evidence="7 8">
    <name type="scientific">Morella rubra</name>
    <name type="common">Chinese bayberry</name>
    <dbReference type="NCBI Taxonomy" id="262757"/>
    <lineage>
        <taxon>Eukaryota</taxon>
        <taxon>Viridiplantae</taxon>
        <taxon>Streptophyta</taxon>
        <taxon>Embryophyta</taxon>
        <taxon>Tracheophyta</taxon>
        <taxon>Spermatophyta</taxon>
        <taxon>Magnoliopsida</taxon>
        <taxon>eudicotyledons</taxon>
        <taxon>Gunneridae</taxon>
        <taxon>Pentapetalae</taxon>
        <taxon>rosids</taxon>
        <taxon>fabids</taxon>
        <taxon>Fagales</taxon>
        <taxon>Myricaceae</taxon>
        <taxon>Morella</taxon>
    </lineage>
</organism>
<dbReference type="InterPro" id="IPR008930">
    <property type="entry name" value="Terpenoid_cyclase/PrenylTrfase"/>
</dbReference>
<dbReference type="SUPFAM" id="SSF48576">
    <property type="entry name" value="Terpenoid synthases"/>
    <property type="match status" value="1"/>
</dbReference>
<dbReference type="Proteomes" id="UP000516437">
    <property type="component" value="Unassembled WGS sequence"/>
</dbReference>
<keyword evidence="4" id="KW-0456">Lyase</keyword>
<dbReference type="SFLD" id="SFLDG01019">
    <property type="entry name" value="Terpene_Cyclase_Like_1_C_Termi"/>
    <property type="match status" value="1"/>
</dbReference>
<evidence type="ECO:0000256" key="3">
    <source>
        <dbReference type="ARBA" id="ARBA00022842"/>
    </source>
</evidence>
<dbReference type="PANTHER" id="PTHR31225">
    <property type="entry name" value="OS04G0344100 PROTEIN-RELATED"/>
    <property type="match status" value="1"/>
</dbReference>
<evidence type="ECO:0000313" key="7">
    <source>
        <dbReference type="EMBL" id="KAB1201254.1"/>
    </source>
</evidence>
<keyword evidence="2" id="KW-0479">Metal-binding</keyword>
<dbReference type="Gene3D" id="1.50.10.130">
    <property type="entry name" value="Terpene synthase, N-terminal domain"/>
    <property type="match status" value="1"/>
</dbReference>
<dbReference type="InterPro" id="IPR001906">
    <property type="entry name" value="Terpene_synth_N"/>
</dbReference>
<evidence type="ECO:0000256" key="4">
    <source>
        <dbReference type="ARBA" id="ARBA00023239"/>
    </source>
</evidence>
<dbReference type="GO" id="GO:0010333">
    <property type="term" value="F:terpene synthase activity"/>
    <property type="evidence" value="ECO:0007669"/>
    <property type="project" value="InterPro"/>
</dbReference>
<keyword evidence="3" id="KW-0460">Magnesium</keyword>
<dbReference type="GO" id="GO:0016102">
    <property type="term" value="P:diterpenoid biosynthetic process"/>
    <property type="evidence" value="ECO:0007669"/>
    <property type="project" value="InterPro"/>
</dbReference>
<sequence>MEDNIGSWLRCHVQFQLLKMKITMSFRLYISLFVPISEKLEICRNVLRKVVGDPFEILKVVDTLQRLCIDYYFQEEIETILRRQYVAYVAHGDCGHELHEAALRFRLLRQQGYYVPADIFENFKDEDGNFKNELSEDINGLMALYEASHLSIEGEDILDQAGIFSEQLLNAWKRHLDYNHVKVVGNTLGHPYHKSVARFMAKNFFGDYPSTNGWFNGLQQLAKIDFNVVQSMHQKEIAKISKWWRDLGLAEKLKFSRNQPLKWYICSMVSLIDPDLSDERVELTKPISLVYVIDDIFDVYGKLEELTLFTEAVNKWDFAALEPLPECMKICFKALYDTTNEISHWIWQKHGWNPIESIRMSWASLCNAFLVEAQWFASGKSPKSEEYLKNAVVSSGVHVVLVHTFFLLGQRITEQTEDLVDLMPGIISFPATILRLWDDLGSARDESQDGHDGSYIECYMKEHQGASIQEARQKVVDMIADAWKRLNKECLSPTPFPATFTKASLNIARMVPLLYSYDDNQGLPTLEEHVKSVLFESLPL</sequence>
<dbReference type="SUPFAM" id="SSF48239">
    <property type="entry name" value="Terpenoid cyclases/Protein prenyltransferases"/>
    <property type="match status" value="1"/>
</dbReference>
<keyword evidence="8" id="KW-1185">Reference proteome</keyword>
<dbReference type="EMBL" id="RXIC02000086">
    <property type="protein sequence ID" value="KAB1201254.1"/>
    <property type="molecule type" value="Genomic_DNA"/>
</dbReference>
<evidence type="ECO:0000259" key="5">
    <source>
        <dbReference type="Pfam" id="PF01397"/>
    </source>
</evidence>
<feature type="domain" description="Terpene synthase metal-binding" evidence="6">
    <location>
        <begin position="245"/>
        <end position="484"/>
    </location>
</feature>
<dbReference type="Pfam" id="PF03936">
    <property type="entry name" value="Terpene_synth_C"/>
    <property type="match status" value="1"/>
</dbReference>
<dbReference type="InterPro" id="IPR050148">
    <property type="entry name" value="Terpene_synthase-like"/>
</dbReference>
<dbReference type="CDD" id="cd00684">
    <property type="entry name" value="Terpene_cyclase_plant_C1"/>
    <property type="match status" value="1"/>
</dbReference>
<gene>
    <name evidence="7" type="ORF">CJ030_MR0G004574</name>
</gene>
<dbReference type="InterPro" id="IPR036965">
    <property type="entry name" value="Terpene_synth_N_sf"/>
</dbReference>
<dbReference type="SFLD" id="SFLDS00005">
    <property type="entry name" value="Isoprenoid_Synthase_Type_I"/>
    <property type="match status" value="1"/>
</dbReference>
<dbReference type="PANTHER" id="PTHR31225:SF0">
    <property type="entry name" value="S-(+)-LINALOOL SYNTHASE, CHLOROPLASTIC"/>
    <property type="match status" value="1"/>
</dbReference>
<comment type="cofactor">
    <cofactor evidence="1">
        <name>Mg(2+)</name>
        <dbReference type="ChEBI" id="CHEBI:18420"/>
    </cofactor>
</comment>
<dbReference type="FunFam" id="1.10.600.10:FF:000007">
    <property type="entry name" value="Isoprene synthase, chloroplastic"/>
    <property type="match status" value="1"/>
</dbReference>
<dbReference type="AlphaFoldDB" id="A0A6A1ULA2"/>
<name>A0A6A1ULA2_9ROSI</name>
<reference evidence="7 8" key="1">
    <citation type="journal article" date="2019" name="Plant Biotechnol. J.">
        <title>The red bayberry genome and genetic basis of sex determination.</title>
        <authorList>
            <person name="Jia H.M."/>
            <person name="Jia H.J."/>
            <person name="Cai Q.L."/>
            <person name="Wang Y."/>
            <person name="Zhao H.B."/>
            <person name="Yang W.F."/>
            <person name="Wang G.Y."/>
            <person name="Li Y.H."/>
            <person name="Zhan D.L."/>
            <person name="Shen Y.T."/>
            <person name="Niu Q.F."/>
            <person name="Chang L."/>
            <person name="Qiu J."/>
            <person name="Zhao L."/>
            <person name="Xie H.B."/>
            <person name="Fu W.Y."/>
            <person name="Jin J."/>
            <person name="Li X.W."/>
            <person name="Jiao Y."/>
            <person name="Zhou C.C."/>
            <person name="Tu T."/>
            <person name="Chai C.Y."/>
            <person name="Gao J.L."/>
            <person name="Fan L.J."/>
            <person name="van de Weg E."/>
            <person name="Wang J.Y."/>
            <person name="Gao Z.S."/>
        </authorList>
    </citation>
    <scope>NUCLEOTIDE SEQUENCE [LARGE SCALE GENOMIC DNA]</scope>
    <source>
        <tissue evidence="7">Leaves</tissue>
    </source>
</reference>